<reference evidence="1 2" key="1">
    <citation type="journal article" date="2021" name="Front. Genet.">
        <title>Chromosome-Level Genome Assembly Reveals Significant Gene Expansion in the Toll and IMD Signaling Pathways of Dendrolimus kikuchii.</title>
        <authorList>
            <person name="Zhou J."/>
            <person name="Wu P."/>
            <person name="Xiong Z."/>
            <person name="Liu N."/>
            <person name="Zhao N."/>
            <person name="Ji M."/>
            <person name="Qiu Y."/>
            <person name="Yang B."/>
        </authorList>
    </citation>
    <scope>NUCLEOTIDE SEQUENCE [LARGE SCALE GENOMIC DNA]</scope>
    <source>
        <strain evidence="1">Ann1</strain>
    </source>
</reference>
<protein>
    <submittedName>
        <fullName evidence="1">Uncharacterized protein</fullName>
    </submittedName>
</protein>
<evidence type="ECO:0000313" key="2">
    <source>
        <dbReference type="Proteomes" id="UP000824533"/>
    </source>
</evidence>
<dbReference type="Proteomes" id="UP000824533">
    <property type="component" value="Linkage Group LG09"/>
</dbReference>
<accession>A0ACC1D569</accession>
<comment type="caution">
    <text evidence="1">The sequence shown here is derived from an EMBL/GenBank/DDBJ whole genome shotgun (WGS) entry which is preliminary data.</text>
</comment>
<evidence type="ECO:0000313" key="1">
    <source>
        <dbReference type="EMBL" id="KAJ0178997.1"/>
    </source>
</evidence>
<dbReference type="EMBL" id="CM034395">
    <property type="protein sequence ID" value="KAJ0178997.1"/>
    <property type="molecule type" value="Genomic_DNA"/>
</dbReference>
<organism evidence="1 2">
    <name type="scientific">Dendrolimus kikuchii</name>
    <dbReference type="NCBI Taxonomy" id="765133"/>
    <lineage>
        <taxon>Eukaryota</taxon>
        <taxon>Metazoa</taxon>
        <taxon>Ecdysozoa</taxon>
        <taxon>Arthropoda</taxon>
        <taxon>Hexapoda</taxon>
        <taxon>Insecta</taxon>
        <taxon>Pterygota</taxon>
        <taxon>Neoptera</taxon>
        <taxon>Endopterygota</taxon>
        <taxon>Lepidoptera</taxon>
        <taxon>Glossata</taxon>
        <taxon>Ditrysia</taxon>
        <taxon>Bombycoidea</taxon>
        <taxon>Lasiocampidae</taxon>
        <taxon>Dendrolimus</taxon>
    </lineage>
</organism>
<name>A0ACC1D569_9NEOP</name>
<keyword evidence="2" id="KW-1185">Reference proteome</keyword>
<gene>
    <name evidence="1" type="ORF">K1T71_005772</name>
</gene>
<sequence>MRMKCIRASATAVGVIMTVTVLVAYELSSVEGREEPHKFTIDELLNNEFEHKESSDVGMDPCKAGNFQGDIAIPDSDFYKPPAKPPLSKINKSLQEEVERLKKEVLLEGLQVEEEGLPDIMRKRTKQPLPPSQDKPKKYNDAVLMTKQLPTGLDKSTLLKNGKLPPEEMIENNTEILNQTKSEPINETAVMDNLTESESLEQEGVLVVNISTDNILNLDELYPHIQIVNFSNKMDEITNKIQSNSREITGDSNNNLKFKDVPENHTVAPAPTNGVLVTNEQDNDKFIINKTERELEAKYFAGNDLFKPTESLQNLVEETSAKRRKRRRRHGNGRRLRNIHSSERLSQNTLQTKKDASAEMRFVRKKFFRHHKKHTSVEQNDERKFDVPVHEFEEKFELKAPSKSNNGMKFDPFQNMTVIDNSEDMEMVESNFYNSSSPINVTEKKKLHRSIRAATNRKERIWENGVIPYEIDGNFSGAHKSLFKQAMRHWENFTCVKFVERDADLHKDYIVFTERPCGCCSFVGKRGGGAQAISIGKNCDKFGIVVHELGHVVGFWHEHTRPDRDNHVQIIRDNIMHGQEYNFNKLTDEEVNSLGQTYDYDSIMHYARNTFSKGTYLDTILPLEVHGKKRPEIGQRVRLSVSDIAQTNLLYKCAKCGRTLLGNSGWFNSPGWGTESVPATPERCEWRIVATHGERVVLNITEIDIHKSEECRSEYVEVRDGYMRDAPVLGRICGSGKGPLMRSTGSRLTVVYQPGPRPKPHKGFRAFYEAVCGGDIEVDSSGHLESPNYPDDYQPNKLCIWRLSVPQDYQVALRFHSFEVENHDTCSYDKVKVRDGDTMDSPLIGMFCGHKIPPDIRSSSNKLLVIFESDSTVQKAGFSATFMKEFDECASIEHGCSHSCVNTLGGYECACDIGYELHSDGKKCENACGGALYAPNGTITSPSFPDLYPPSKNCLWEIVAPPQHRITLNFTHFDLEGNNMYQQECEYDSVTVHSKLGADVLRRHGAFCGTALPAPVTSDGSVLRVQFTSDGSVHRSGFAATYYIDVDECAENNGGCQHECHNTLGGYECACHSGFTLHPNKHDCKEGGCKHDVTLPHGTIFSPNYPAAYPSRKDCVWQFSTTPGHRIKLIFNVFELEPHQECAYDHVTIYDGASADVKTLGLFCGSKLPHPVVASQNQMYVVFKSDGSVQRKGFLATHSTACGGYLAASEEVKHLYSHARYGDNSYESRADCDWNIVAPRDHFVKLTFLTFDLEPEANCRYDFVQVFGGLEGSGGSYGTFCGTKMPPEIVSTSEALLVRFRTDDSLVFKGFSASYQMVKPTWSEEDSLEGGEYEGEEEDERMPPLVVGRRGLRTPVQRFVRRPT</sequence>
<proteinExistence type="predicted"/>